<evidence type="ECO:0000313" key="2">
    <source>
        <dbReference type="EMBL" id="MCP2177185.1"/>
    </source>
</evidence>
<feature type="region of interest" description="Disordered" evidence="1">
    <location>
        <begin position="157"/>
        <end position="179"/>
    </location>
</feature>
<keyword evidence="3" id="KW-1185">Reference proteome</keyword>
<accession>A0ABT1HHH4</accession>
<dbReference type="EMBL" id="JAMTCJ010000003">
    <property type="protein sequence ID" value="MCP2177185.1"/>
    <property type="molecule type" value="Genomic_DNA"/>
</dbReference>
<evidence type="ECO:0000256" key="1">
    <source>
        <dbReference type="SAM" id="MobiDB-lite"/>
    </source>
</evidence>
<sequence length="179" mass="18979">MPDSDTHPADAADPVMDRITMAVVAARSGDTDEPRAALVDLWTEITAGGDALHRCTLAHHLADLYDDPARALIWDVRALDAADALTDDRAQQHHASLRVAGFYPSLHLNLSDDLRRLASFDAAADHLAAARDRVSALPDEDYGRFIRAAIDGVGAAVDRRSTERRASAPGSGSGSGSAS</sequence>
<comment type="caution">
    <text evidence="2">The sequence shown here is derived from an EMBL/GenBank/DDBJ whole genome shotgun (WGS) entry which is preliminary data.</text>
</comment>
<feature type="compositionally biased region" description="Basic and acidic residues" evidence="1">
    <location>
        <begin position="157"/>
        <end position="166"/>
    </location>
</feature>
<protein>
    <recommendedName>
        <fullName evidence="4">Tetratricopeptide repeat protein</fullName>
    </recommendedName>
</protein>
<dbReference type="Proteomes" id="UP001206895">
    <property type="component" value="Unassembled WGS sequence"/>
</dbReference>
<evidence type="ECO:0008006" key="4">
    <source>
        <dbReference type="Google" id="ProtNLM"/>
    </source>
</evidence>
<organism evidence="2 3">
    <name type="scientific">Williamsia maris</name>
    <dbReference type="NCBI Taxonomy" id="72806"/>
    <lineage>
        <taxon>Bacteria</taxon>
        <taxon>Bacillati</taxon>
        <taxon>Actinomycetota</taxon>
        <taxon>Actinomycetes</taxon>
        <taxon>Mycobacteriales</taxon>
        <taxon>Nocardiaceae</taxon>
        <taxon>Williamsia</taxon>
    </lineage>
</organism>
<name>A0ABT1HHH4_9NOCA</name>
<gene>
    <name evidence="2" type="ORF">LX13_003013</name>
</gene>
<evidence type="ECO:0000313" key="3">
    <source>
        <dbReference type="Proteomes" id="UP001206895"/>
    </source>
</evidence>
<proteinExistence type="predicted"/>
<reference evidence="2 3" key="1">
    <citation type="submission" date="2022-06" db="EMBL/GenBank/DDBJ databases">
        <title>Genomic Encyclopedia of Archaeal and Bacterial Type Strains, Phase II (KMG-II): from individual species to whole genera.</title>
        <authorList>
            <person name="Goeker M."/>
        </authorList>
    </citation>
    <scope>NUCLEOTIDE SEQUENCE [LARGE SCALE GENOMIC DNA]</scope>
    <source>
        <strain evidence="2 3">DSM 44693</strain>
    </source>
</reference>